<organism evidence="2">
    <name type="scientific">Culex pipiens</name>
    <name type="common">House mosquito</name>
    <dbReference type="NCBI Taxonomy" id="7175"/>
    <lineage>
        <taxon>Eukaryota</taxon>
        <taxon>Metazoa</taxon>
        <taxon>Ecdysozoa</taxon>
        <taxon>Arthropoda</taxon>
        <taxon>Hexapoda</taxon>
        <taxon>Insecta</taxon>
        <taxon>Pterygota</taxon>
        <taxon>Neoptera</taxon>
        <taxon>Endopterygota</taxon>
        <taxon>Diptera</taxon>
        <taxon>Nematocera</taxon>
        <taxon>Culicoidea</taxon>
        <taxon>Culicidae</taxon>
        <taxon>Culicinae</taxon>
        <taxon>Culicini</taxon>
        <taxon>Culex</taxon>
        <taxon>Culex</taxon>
    </lineage>
</organism>
<dbReference type="AlphaFoldDB" id="A0A8D8DFA8"/>
<evidence type="ECO:0000313" key="2">
    <source>
        <dbReference type="EMBL" id="CAG6507835.1"/>
    </source>
</evidence>
<feature type="region of interest" description="Disordered" evidence="1">
    <location>
        <begin position="1"/>
        <end position="85"/>
    </location>
</feature>
<proteinExistence type="predicted"/>
<feature type="compositionally biased region" description="Low complexity" evidence="1">
    <location>
        <begin position="33"/>
        <end position="60"/>
    </location>
</feature>
<evidence type="ECO:0000256" key="1">
    <source>
        <dbReference type="SAM" id="MobiDB-lite"/>
    </source>
</evidence>
<accession>A0A8D8DFA8</accession>
<sequence length="102" mass="11130">MPPPNTLTTPGRKSKTLPKKRSQPRDRPTPTWSSRYPSSPRSPRRSSPAACPPGSRSRAACPARSTNGKTAGPSSRTVPPRWSSWTPTRFCKVCSGRRCQPG</sequence>
<feature type="compositionally biased region" description="Polar residues" evidence="1">
    <location>
        <begin position="64"/>
        <end position="85"/>
    </location>
</feature>
<name>A0A8D8DFA8_CULPI</name>
<protein>
    <submittedName>
        <fullName evidence="2">(northern house mosquito) hypothetical protein</fullName>
    </submittedName>
</protein>
<feature type="compositionally biased region" description="Polar residues" evidence="1">
    <location>
        <begin position="1"/>
        <end position="11"/>
    </location>
</feature>
<feature type="compositionally biased region" description="Basic residues" evidence="1">
    <location>
        <begin position="12"/>
        <end position="22"/>
    </location>
</feature>
<dbReference type="EMBL" id="HBUE01156185">
    <property type="protein sequence ID" value="CAG6507835.1"/>
    <property type="molecule type" value="Transcribed_RNA"/>
</dbReference>
<reference evidence="2" key="1">
    <citation type="submission" date="2021-05" db="EMBL/GenBank/DDBJ databases">
        <authorList>
            <person name="Alioto T."/>
            <person name="Alioto T."/>
            <person name="Gomez Garrido J."/>
        </authorList>
    </citation>
    <scope>NUCLEOTIDE SEQUENCE</scope>
</reference>
<dbReference type="EMBL" id="HBUE01261286">
    <property type="protein sequence ID" value="CAG6559182.1"/>
    <property type="molecule type" value="Transcribed_RNA"/>
</dbReference>